<dbReference type="Gene3D" id="1.10.10.10">
    <property type="entry name" value="Winged helix-like DNA-binding domain superfamily/Winged helix DNA-binding domain"/>
    <property type="match status" value="1"/>
</dbReference>
<gene>
    <name evidence="7" type="primary">LOC106469437</name>
</gene>
<feature type="DNA-binding region" description="Fork-head" evidence="3">
    <location>
        <begin position="95"/>
        <end position="189"/>
    </location>
</feature>
<organism evidence="6 7">
    <name type="scientific">Limulus polyphemus</name>
    <name type="common">Atlantic horseshoe crab</name>
    <dbReference type="NCBI Taxonomy" id="6850"/>
    <lineage>
        <taxon>Eukaryota</taxon>
        <taxon>Metazoa</taxon>
        <taxon>Ecdysozoa</taxon>
        <taxon>Arthropoda</taxon>
        <taxon>Chelicerata</taxon>
        <taxon>Merostomata</taxon>
        <taxon>Xiphosura</taxon>
        <taxon>Limulidae</taxon>
        <taxon>Limulus</taxon>
    </lineage>
</organism>
<keyword evidence="1 3" id="KW-0238">DNA-binding</keyword>
<protein>
    <submittedName>
        <fullName evidence="7">Forkhead box protein D3-like</fullName>
    </submittedName>
</protein>
<dbReference type="InterPro" id="IPR050211">
    <property type="entry name" value="FOX_domain-containing"/>
</dbReference>
<dbReference type="SUPFAM" id="SSF46785">
    <property type="entry name" value="Winged helix' DNA-binding domain"/>
    <property type="match status" value="1"/>
</dbReference>
<reference evidence="7" key="1">
    <citation type="submission" date="2025-08" db="UniProtKB">
        <authorList>
            <consortium name="RefSeq"/>
        </authorList>
    </citation>
    <scope>IDENTIFICATION</scope>
    <source>
        <tissue evidence="7">Muscle</tissue>
    </source>
</reference>
<evidence type="ECO:0000259" key="5">
    <source>
        <dbReference type="PROSITE" id="PS50039"/>
    </source>
</evidence>
<dbReference type="Pfam" id="PF00250">
    <property type="entry name" value="Forkhead"/>
    <property type="match status" value="1"/>
</dbReference>
<dbReference type="InterPro" id="IPR036388">
    <property type="entry name" value="WH-like_DNA-bd_sf"/>
</dbReference>
<dbReference type="InterPro" id="IPR001766">
    <property type="entry name" value="Fork_head_dom"/>
</dbReference>
<dbReference type="PANTHER" id="PTHR11829">
    <property type="entry name" value="FORKHEAD BOX PROTEIN"/>
    <property type="match status" value="1"/>
</dbReference>
<comment type="subcellular location">
    <subcellularLocation>
        <location evidence="3">Nucleus</location>
    </subcellularLocation>
</comment>
<keyword evidence="6" id="KW-1185">Reference proteome</keyword>
<feature type="domain" description="Fork-head" evidence="5">
    <location>
        <begin position="95"/>
        <end position="189"/>
    </location>
</feature>
<dbReference type="InterPro" id="IPR036390">
    <property type="entry name" value="WH_DNA-bd_sf"/>
</dbReference>
<dbReference type="CDD" id="cd20048">
    <property type="entry name" value="FH_FOXD4-like"/>
    <property type="match status" value="1"/>
</dbReference>
<evidence type="ECO:0000256" key="1">
    <source>
        <dbReference type="ARBA" id="ARBA00023125"/>
    </source>
</evidence>
<feature type="region of interest" description="Disordered" evidence="4">
    <location>
        <begin position="1"/>
        <end position="92"/>
    </location>
</feature>
<evidence type="ECO:0000256" key="3">
    <source>
        <dbReference type="PROSITE-ProRule" id="PRU00089"/>
    </source>
</evidence>
<dbReference type="PROSITE" id="PS00658">
    <property type="entry name" value="FORK_HEAD_2"/>
    <property type="match status" value="1"/>
</dbReference>
<accession>A0ABM1TCQ6</accession>
<dbReference type="SMART" id="SM00339">
    <property type="entry name" value="FH"/>
    <property type="match status" value="1"/>
</dbReference>
<dbReference type="Proteomes" id="UP000694941">
    <property type="component" value="Unplaced"/>
</dbReference>
<dbReference type="InterPro" id="IPR018122">
    <property type="entry name" value="TF_fork_head_CS_1"/>
</dbReference>
<evidence type="ECO:0000313" key="7">
    <source>
        <dbReference type="RefSeq" id="XP_022253662.1"/>
    </source>
</evidence>
<evidence type="ECO:0000256" key="4">
    <source>
        <dbReference type="SAM" id="MobiDB-lite"/>
    </source>
</evidence>
<dbReference type="PROSITE" id="PS00657">
    <property type="entry name" value="FORK_HEAD_1"/>
    <property type="match status" value="1"/>
</dbReference>
<dbReference type="GeneID" id="106469437"/>
<dbReference type="InterPro" id="IPR030456">
    <property type="entry name" value="TF_fork_head_CS_2"/>
</dbReference>
<dbReference type="RefSeq" id="XP_022253662.1">
    <property type="nucleotide sequence ID" value="XM_022397954.1"/>
</dbReference>
<name>A0ABM1TCQ6_LIMPO</name>
<sequence length="360" mass="40544">MDALHRTSACFTQTPDRRVTDQDSSDYEDDLPIHVDSDDQELDVAMDCHEKDEETSMVMIKSNGQAESPKPDSTEELTQHQESGESNKQKSHLVKPPYSYIALITMAILQSPEKKLTLSGICEFIKNRFPFYREKYPMWQNSIRHNLSLNDCFIKIPREPGNPGKGNYWTLDPASEDMFDNGSFLRRRKRYKRHQPDPLKDPSAFIASMDPYRHHPGLFHHTITPASLTSPYPYLSPLPTPVPLLTPRDFSRTPLHPISLSLPPSLGASSLPLRLPTTSPGPNTNSMSHNGKSNNFSIESIIGHKHDSIKGSPVRSMNNVFIPRLTGPCYCPTTGLDLSKFRHQLSCGNPVTPSLTAWPR</sequence>
<keyword evidence="2 3" id="KW-0539">Nucleus</keyword>
<dbReference type="PRINTS" id="PR00053">
    <property type="entry name" value="FORKHEAD"/>
</dbReference>
<evidence type="ECO:0000256" key="2">
    <source>
        <dbReference type="ARBA" id="ARBA00023242"/>
    </source>
</evidence>
<feature type="compositionally biased region" description="Basic and acidic residues" evidence="4">
    <location>
        <begin position="69"/>
        <end position="88"/>
    </location>
</feature>
<dbReference type="PANTHER" id="PTHR11829:SF402">
    <property type="entry name" value="FORK HEAD DOMAIN-CONTAINING PROTEIN FD3-RELATED"/>
    <property type="match status" value="1"/>
</dbReference>
<evidence type="ECO:0000313" key="6">
    <source>
        <dbReference type="Proteomes" id="UP000694941"/>
    </source>
</evidence>
<dbReference type="PROSITE" id="PS50039">
    <property type="entry name" value="FORK_HEAD_3"/>
    <property type="match status" value="1"/>
</dbReference>
<proteinExistence type="predicted"/>